<evidence type="ECO:0000313" key="6">
    <source>
        <dbReference type="EMBL" id="MDT8899215.1"/>
    </source>
</evidence>
<dbReference type="Gene3D" id="3.40.50.300">
    <property type="entry name" value="P-loop containing nucleotide triphosphate hydrolases"/>
    <property type="match status" value="2"/>
</dbReference>
<dbReference type="InterPro" id="IPR027417">
    <property type="entry name" value="P-loop_NTPase"/>
</dbReference>
<evidence type="ECO:0000256" key="4">
    <source>
        <dbReference type="ARBA" id="ARBA00022840"/>
    </source>
</evidence>
<sequence length="578" mass="63536">MTRPQICVRNLHYVYRAPNGEIWPALRGVDLEIEAGEYNAIIGANGSGKSTLVRHFNALLLPEKGDVWVEGRNTRDVTAHPFIRQSVGMVFQFPEDQIVASVVEEDVAFGLENLGLAESEIRQRVAEMLQVLGLWEHRQRPSHLLSAGQIQRLALAGVLVVRPRCLVLDEATTMLDPQGRMRLLDLVEALNREGITLIHVTHHMDEAARAQRVIVMHHGRIVLDGSPETVFANSDHLESLGLEIPPTLRLAKRLHLIYAGFPARALQPEDLLNNIPPFPGDAKGNSINVSENARKVESTLIEVKGLGHTYLQGTPMAHVALQDVDLQVGEGEAVALMGATGSGKSTLLQHLNGLLLPQKGEVRVGPFTLPANLDLRHVRQYAGLLMQNPEVQFFETYVGDEVAFAPRQMGVKDLRERVRWALGMVGLDFDTYKDRPLFTLSGGERRKVALASVLAMQPKVLLLDEPTAGLDPASRRGLLLSLNQLRANGVTHVIATHHLDDLLPLIDRVEILVKGTHWAGGLPQQVVANGLALQTSGLVTPLLFHVILSLRQKGWPVPWVNHEAQLIMAVQMALGVGS</sequence>
<dbReference type="PROSITE" id="PS00211">
    <property type="entry name" value="ABC_TRANSPORTER_1"/>
    <property type="match status" value="2"/>
</dbReference>
<dbReference type="CDD" id="cd03225">
    <property type="entry name" value="ABC_cobalt_CbiO_domain1"/>
    <property type="match status" value="2"/>
</dbReference>
<dbReference type="RefSeq" id="WP_315625901.1">
    <property type="nucleotide sequence ID" value="NZ_JAUHMF010000002.1"/>
</dbReference>
<dbReference type="PANTHER" id="PTHR43553">
    <property type="entry name" value="HEAVY METAL TRANSPORTER"/>
    <property type="match status" value="1"/>
</dbReference>
<dbReference type="InterPro" id="IPR050095">
    <property type="entry name" value="ECF_ABC_transporter_ATP-bd"/>
</dbReference>
<keyword evidence="7" id="KW-1185">Reference proteome</keyword>
<proteinExistence type="inferred from homology"/>
<dbReference type="PANTHER" id="PTHR43553:SF24">
    <property type="entry name" value="ENERGY-COUPLING FACTOR TRANSPORTER ATP-BINDING PROTEIN ECFA1"/>
    <property type="match status" value="1"/>
</dbReference>
<dbReference type="Proteomes" id="UP001254165">
    <property type="component" value="Unassembled WGS sequence"/>
</dbReference>
<evidence type="ECO:0000259" key="5">
    <source>
        <dbReference type="PROSITE" id="PS50893"/>
    </source>
</evidence>
<dbReference type="NCBIfam" id="NF010167">
    <property type="entry name" value="PRK13648.1"/>
    <property type="match status" value="2"/>
</dbReference>
<accession>A0ABU3NS44</accession>
<dbReference type="InterPro" id="IPR015856">
    <property type="entry name" value="ABC_transpr_CbiO/EcfA_su"/>
</dbReference>
<dbReference type="SUPFAM" id="SSF52540">
    <property type="entry name" value="P-loop containing nucleoside triphosphate hydrolases"/>
    <property type="match status" value="2"/>
</dbReference>
<dbReference type="InterPro" id="IPR017871">
    <property type="entry name" value="ABC_transporter-like_CS"/>
</dbReference>
<evidence type="ECO:0000256" key="3">
    <source>
        <dbReference type="ARBA" id="ARBA00022741"/>
    </source>
</evidence>
<gene>
    <name evidence="6" type="ORF">QYE77_13195</name>
</gene>
<name>A0ABU3NS44_9CHLR</name>
<keyword evidence="4" id="KW-0067">ATP-binding</keyword>
<feature type="domain" description="ABC transporter" evidence="5">
    <location>
        <begin position="6"/>
        <end position="243"/>
    </location>
</feature>
<evidence type="ECO:0000256" key="2">
    <source>
        <dbReference type="ARBA" id="ARBA00022448"/>
    </source>
</evidence>
<dbReference type="InterPro" id="IPR003439">
    <property type="entry name" value="ABC_transporter-like_ATP-bd"/>
</dbReference>
<protein>
    <submittedName>
        <fullName evidence="6">Energy-coupling factor transporter ATPase</fullName>
    </submittedName>
</protein>
<dbReference type="InterPro" id="IPR003593">
    <property type="entry name" value="AAA+_ATPase"/>
</dbReference>
<dbReference type="SMART" id="SM00382">
    <property type="entry name" value="AAA"/>
    <property type="match status" value="2"/>
</dbReference>
<dbReference type="Pfam" id="PF00005">
    <property type="entry name" value="ABC_tran"/>
    <property type="match status" value="2"/>
</dbReference>
<dbReference type="EMBL" id="JAUHMF010000002">
    <property type="protein sequence ID" value="MDT8899215.1"/>
    <property type="molecule type" value="Genomic_DNA"/>
</dbReference>
<evidence type="ECO:0000256" key="1">
    <source>
        <dbReference type="ARBA" id="ARBA00005417"/>
    </source>
</evidence>
<feature type="domain" description="ABC transporter" evidence="5">
    <location>
        <begin position="301"/>
        <end position="539"/>
    </location>
</feature>
<keyword evidence="2" id="KW-0813">Transport</keyword>
<evidence type="ECO:0000313" key="7">
    <source>
        <dbReference type="Proteomes" id="UP001254165"/>
    </source>
</evidence>
<reference evidence="6 7" key="1">
    <citation type="submission" date="2023-07" db="EMBL/GenBank/DDBJ databases">
        <title>Novel species of Thermanaerothrix with wide hydrolytic capabilities.</title>
        <authorList>
            <person name="Zayulina K.S."/>
            <person name="Podosokorskaya O.A."/>
            <person name="Elcheninov A.G."/>
        </authorList>
    </citation>
    <scope>NUCLEOTIDE SEQUENCE [LARGE SCALE GENOMIC DNA]</scope>
    <source>
        <strain evidence="6 7">4228-RoL</strain>
    </source>
</reference>
<comment type="caution">
    <text evidence="6">The sequence shown here is derived from an EMBL/GenBank/DDBJ whole genome shotgun (WGS) entry which is preliminary data.</text>
</comment>
<organism evidence="6 7">
    <name type="scientific">Thermanaerothrix solaris</name>
    <dbReference type="NCBI Taxonomy" id="3058434"/>
    <lineage>
        <taxon>Bacteria</taxon>
        <taxon>Bacillati</taxon>
        <taxon>Chloroflexota</taxon>
        <taxon>Anaerolineae</taxon>
        <taxon>Anaerolineales</taxon>
        <taxon>Anaerolineaceae</taxon>
        <taxon>Thermanaerothrix</taxon>
    </lineage>
</organism>
<dbReference type="PROSITE" id="PS50893">
    <property type="entry name" value="ABC_TRANSPORTER_2"/>
    <property type="match status" value="2"/>
</dbReference>
<keyword evidence="3" id="KW-0547">Nucleotide-binding</keyword>
<comment type="similarity">
    <text evidence="1">Belongs to the ABC transporter superfamily.</text>
</comment>